<dbReference type="AlphaFoldDB" id="A0A381PZG4"/>
<dbReference type="Gene3D" id="3.30.300.30">
    <property type="match status" value="1"/>
</dbReference>
<reference evidence="5" key="1">
    <citation type="submission" date="2018-05" db="EMBL/GenBank/DDBJ databases">
        <authorList>
            <person name="Lanie J.A."/>
            <person name="Ng W.-L."/>
            <person name="Kazmierczak K.M."/>
            <person name="Andrzejewski T.M."/>
            <person name="Davidsen T.M."/>
            <person name="Wayne K.J."/>
            <person name="Tettelin H."/>
            <person name="Glass J.I."/>
            <person name="Rusch D."/>
            <person name="Podicherti R."/>
            <person name="Tsui H.-C.T."/>
            <person name="Winkler M.E."/>
        </authorList>
    </citation>
    <scope>NUCLEOTIDE SEQUENCE</scope>
</reference>
<name>A0A381PZG4_9ZZZZ</name>
<dbReference type="PANTHER" id="PTHR43201:SF5">
    <property type="entry name" value="MEDIUM-CHAIN ACYL-COA LIGASE ACSF2, MITOCHONDRIAL"/>
    <property type="match status" value="1"/>
</dbReference>
<evidence type="ECO:0000259" key="4">
    <source>
        <dbReference type="Pfam" id="PF13193"/>
    </source>
</evidence>
<feature type="non-terminal residue" evidence="5">
    <location>
        <position position="1"/>
    </location>
</feature>
<dbReference type="SUPFAM" id="SSF56801">
    <property type="entry name" value="Acetyl-CoA synthetase-like"/>
    <property type="match status" value="1"/>
</dbReference>
<dbReference type="InterPro" id="IPR000873">
    <property type="entry name" value="AMP-dep_synth/lig_dom"/>
</dbReference>
<dbReference type="Pfam" id="PF00501">
    <property type="entry name" value="AMP-binding"/>
    <property type="match status" value="1"/>
</dbReference>
<dbReference type="PROSITE" id="PS00455">
    <property type="entry name" value="AMP_BINDING"/>
    <property type="match status" value="1"/>
</dbReference>
<dbReference type="InterPro" id="IPR025110">
    <property type="entry name" value="AMP-bd_C"/>
</dbReference>
<dbReference type="GO" id="GO:0006631">
    <property type="term" value="P:fatty acid metabolic process"/>
    <property type="evidence" value="ECO:0007669"/>
    <property type="project" value="TreeGrafter"/>
</dbReference>
<evidence type="ECO:0000313" key="5">
    <source>
        <dbReference type="EMBL" id="SUZ72442.1"/>
    </source>
</evidence>
<comment type="similarity">
    <text evidence="1">Belongs to the ATP-dependent AMP-binding enzyme family.</text>
</comment>
<dbReference type="EMBL" id="UINC01001150">
    <property type="protein sequence ID" value="SUZ72442.1"/>
    <property type="molecule type" value="Genomic_DNA"/>
</dbReference>
<evidence type="ECO:0008006" key="6">
    <source>
        <dbReference type="Google" id="ProtNLM"/>
    </source>
</evidence>
<dbReference type="Gene3D" id="3.40.50.12780">
    <property type="entry name" value="N-terminal domain of ligase-like"/>
    <property type="match status" value="1"/>
</dbReference>
<sequence>VVWRASAFIRDHSAGEQGDNVNLGMLLFMPASIAGEQIILIDTSTEVDGGTAREVTYSELLENVGKTAGLLTTLGVEVGDRVGIFATNSVECVEAIFGAAFVGATVVPMNFRAGAEEAAHLMSDSGIKVLFTETRYRELVDDNRPDSVEHVFMLDEDDSYLAARNDAFELPVPEDVDPDGLCALLYTSGTTSLPKGVKLTNGAITGYVMGTNDAATGEDMGRMALAAPLYHIAGVTSMLNALYSGRVVVLLPQFEASAWIDTIQKHAVTHAFLVPTMLGRVMEAPNFSVDAFASMEAITYGAAPMPPSVIRRAIGEFPPNVSFAGAYGQTETTSTVAVLDPDDHRVEGSEEERAIKLKRLSSVGQVLDDVEVRVVDEDGTPVASRVLGEVQLRTFRAMDGYWGNEEKTRITVDDEGWVHTGDLGYLDEDDYLFLGGRTGDMIIRGGENVSPDEVEAILYENDAVLECAVVGVASEEWGERVVAAAVVRSGSGVDGDDLVAFAKEKLAPFKRPEAVHLMDELPRTSTGKLLRRDLIPMLEDLGI</sequence>
<feature type="domain" description="AMP-binding enzyme C-terminal" evidence="4">
    <location>
        <begin position="453"/>
        <end position="528"/>
    </location>
</feature>
<keyword evidence="2" id="KW-0436">Ligase</keyword>
<evidence type="ECO:0000256" key="2">
    <source>
        <dbReference type="ARBA" id="ARBA00022598"/>
    </source>
</evidence>
<dbReference type="InterPro" id="IPR020845">
    <property type="entry name" value="AMP-binding_CS"/>
</dbReference>
<feature type="domain" description="AMP-dependent synthetase/ligase" evidence="3">
    <location>
        <begin position="50"/>
        <end position="402"/>
    </location>
</feature>
<dbReference type="InterPro" id="IPR042099">
    <property type="entry name" value="ANL_N_sf"/>
</dbReference>
<dbReference type="InterPro" id="IPR045851">
    <property type="entry name" value="AMP-bd_C_sf"/>
</dbReference>
<dbReference type="GO" id="GO:0031956">
    <property type="term" value="F:medium-chain fatty acid-CoA ligase activity"/>
    <property type="evidence" value="ECO:0007669"/>
    <property type="project" value="TreeGrafter"/>
</dbReference>
<dbReference type="Pfam" id="PF13193">
    <property type="entry name" value="AMP-binding_C"/>
    <property type="match status" value="1"/>
</dbReference>
<dbReference type="PANTHER" id="PTHR43201">
    <property type="entry name" value="ACYL-COA SYNTHETASE"/>
    <property type="match status" value="1"/>
</dbReference>
<organism evidence="5">
    <name type="scientific">marine metagenome</name>
    <dbReference type="NCBI Taxonomy" id="408172"/>
    <lineage>
        <taxon>unclassified sequences</taxon>
        <taxon>metagenomes</taxon>
        <taxon>ecological metagenomes</taxon>
    </lineage>
</organism>
<accession>A0A381PZG4</accession>
<protein>
    <recommendedName>
        <fullName evidence="6">AMP-dependent synthetase/ligase domain-containing protein</fullName>
    </recommendedName>
</protein>
<gene>
    <name evidence="5" type="ORF">METZ01_LOCUS25296</name>
</gene>
<evidence type="ECO:0000259" key="3">
    <source>
        <dbReference type="Pfam" id="PF00501"/>
    </source>
</evidence>
<evidence type="ECO:0000256" key="1">
    <source>
        <dbReference type="ARBA" id="ARBA00006432"/>
    </source>
</evidence>
<proteinExistence type="inferred from homology"/>